<keyword evidence="8" id="KW-0732">Signal</keyword>
<dbReference type="PANTHER" id="PTHR20961">
    <property type="entry name" value="GLYCOSYLTRANSFERASE"/>
    <property type="match status" value="1"/>
</dbReference>
<sequence>MSSTNLGFRPTRRDILLVLLTLSTSYLLFTPRPDPSASPLSLTAPAKPKTYIPDWLWPTSGPSTSCPTGTGVREETFDESIRTYGSTHFSGRIPAEDRIEGFDQGNEDFGIAHPSGEGNVKGTEGELRDIKTELLGHQAGWTLADRLYVFNGSFYVVTDRQEEWPDLIHMTSTGLPADNEPGNAEARKPKGREIIFITPTEAAELWGPRVLRMGGMTWLFNDGQFIDHYYHFSAELLLGAWRAYASLDKNITPKGETTLPPPRRAWFLHQNADQWRDKPRFNPTVLFSAFPSIALLYPQDWDDLAQITNNSHPRAYMLERALLADRSAAFYGDYTAPTSRTVASALWVGEASVWWWEPIRRQILRVAGVPEAVLDRNMEGWGAIDPPEAGDMDIDRTGGLKKVGGYKPVVTYISRQSSRRRLNKESHEGLVLALEASRDKLGFELHVIEAEKLSREEQLALAGKTTIMLGVHGNGLTHLLWMPATPRSAVIEMYFRGGFARDYQWTAHALGMRHFGVNHDVSFTAPELPEVFYPEGFHGTEITVDGNYVAGLIEDRLEGRI</sequence>
<keyword evidence="2" id="KW-0328">Glycosyltransferase</keyword>
<proteinExistence type="predicted"/>
<dbReference type="AlphaFoldDB" id="A0AA38H3D3"/>
<evidence type="ECO:0000256" key="8">
    <source>
        <dbReference type="SAM" id="SignalP"/>
    </source>
</evidence>
<dbReference type="Proteomes" id="UP001164286">
    <property type="component" value="Unassembled WGS sequence"/>
</dbReference>
<dbReference type="GO" id="GO:0097363">
    <property type="term" value="F:protein O-acetylglucosaminyltransferase activity"/>
    <property type="evidence" value="ECO:0007669"/>
    <property type="project" value="TreeGrafter"/>
</dbReference>
<evidence type="ECO:0000313" key="10">
    <source>
        <dbReference type="EMBL" id="KAI9633483.1"/>
    </source>
</evidence>
<evidence type="ECO:0000256" key="7">
    <source>
        <dbReference type="ARBA" id="ARBA00023180"/>
    </source>
</evidence>
<dbReference type="EMBL" id="JAKWFO010000008">
    <property type="protein sequence ID" value="KAI9633483.1"/>
    <property type="molecule type" value="Genomic_DNA"/>
</dbReference>
<protein>
    <recommendedName>
        <fullName evidence="9">Glycosyltransferase 61 catalytic domain-containing protein</fullName>
    </recommendedName>
</protein>
<evidence type="ECO:0000256" key="2">
    <source>
        <dbReference type="ARBA" id="ARBA00022676"/>
    </source>
</evidence>
<keyword evidence="3" id="KW-0808">Transferase</keyword>
<evidence type="ECO:0000259" key="9">
    <source>
        <dbReference type="Pfam" id="PF04577"/>
    </source>
</evidence>
<feature type="chain" id="PRO_5041239429" description="Glycosyltransferase 61 catalytic domain-containing protein" evidence="8">
    <location>
        <begin position="26"/>
        <end position="561"/>
    </location>
</feature>
<accession>A0AA38H3D3</accession>
<keyword evidence="11" id="KW-1185">Reference proteome</keyword>
<dbReference type="RefSeq" id="XP_052943260.1">
    <property type="nucleotide sequence ID" value="XM_053085905.1"/>
</dbReference>
<keyword evidence="6" id="KW-0472">Membrane</keyword>
<evidence type="ECO:0000256" key="4">
    <source>
        <dbReference type="ARBA" id="ARBA00022692"/>
    </source>
</evidence>
<dbReference type="InterPro" id="IPR049625">
    <property type="entry name" value="Glyco_transf_61_cat"/>
</dbReference>
<dbReference type="Pfam" id="PF04577">
    <property type="entry name" value="Glyco_transf_61"/>
    <property type="match status" value="1"/>
</dbReference>
<evidence type="ECO:0000256" key="5">
    <source>
        <dbReference type="ARBA" id="ARBA00022989"/>
    </source>
</evidence>
<feature type="signal peptide" evidence="8">
    <location>
        <begin position="1"/>
        <end position="25"/>
    </location>
</feature>
<comment type="subcellular location">
    <subcellularLocation>
        <location evidence="1">Membrane</location>
        <topology evidence="1">Single-pass membrane protein</topology>
    </subcellularLocation>
</comment>
<feature type="domain" description="Glycosyltransferase 61 catalytic" evidence="9">
    <location>
        <begin position="400"/>
        <end position="484"/>
    </location>
</feature>
<evidence type="ECO:0000256" key="3">
    <source>
        <dbReference type="ARBA" id="ARBA00022679"/>
    </source>
</evidence>
<gene>
    <name evidence="10" type="ORF">MKK02DRAFT_18160</name>
</gene>
<evidence type="ECO:0000256" key="1">
    <source>
        <dbReference type="ARBA" id="ARBA00004167"/>
    </source>
</evidence>
<keyword evidence="4" id="KW-0812">Transmembrane</keyword>
<name>A0AA38H3D3_9TREE</name>
<organism evidence="10 11">
    <name type="scientific">Dioszegia hungarica</name>
    <dbReference type="NCBI Taxonomy" id="4972"/>
    <lineage>
        <taxon>Eukaryota</taxon>
        <taxon>Fungi</taxon>
        <taxon>Dikarya</taxon>
        <taxon>Basidiomycota</taxon>
        <taxon>Agaricomycotina</taxon>
        <taxon>Tremellomycetes</taxon>
        <taxon>Tremellales</taxon>
        <taxon>Bulleribasidiaceae</taxon>
        <taxon>Dioszegia</taxon>
    </lineage>
</organism>
<dbReference type="PANTHER" id="PTHR20961:SF38">
    <property type="entry name" value="PROTEIN O-LINKED-MANNOSE BETA-1,4-N-ACETYLGLUCOSAMINYLTRANSFERASE 2"/>
    <property type="match status" value="1"/>
</dbReference>
<keyword evidence="5" id="KW-1133">Transmembrane helix</keyword>
<reference evidence="10" key="1">
    <citation type="journal article" date="2022" name="G3 (Bethesda)">
        <title>High quality genome of the basidiomycete yeast Dioszegia hungarica PDD-24b-2 isolated from cloud water.</title>
        <authorList>
            <person name="Jarrige D."/>
            <person name="Haridas S."/>
            <person name="Bleykasten-Grosshans C."/>
            <person name="Joly M."/>
            <person name="Nadalig T."/>
            <person name="Sancelme M."/>
            <person name="Vuilleumier S."/>
            <person name="Grigoriev I.V."/>
            <person name="Amato P."/>
            <person name="Bringel F."/>
        </authorList>
    </citation>
    <scope>NUCLEOTIDE SEQUENCE</scope>
    <source>
        <strain evidence="10">PDD-24b-2</strain>
    </source>
</reference>
<dbReference type="GO" id="GO:0035269">
    <property type="term" value="P:protein O-linked glycosylation via mannose"/>
    <property type="evidence" value="ECO:0007669"/>
    <property type="project" value="TreeGrafter"/>
</dbReference>
<keyword evidence="7" id="KW-0325">Glycoprotein</keyword>
<dbReference type="InterPro" id="IPR007657">
    <property type="entry name" value="Glycosyltransferase_61"/>
</dbReference>
<evidence type="ECO:0000313" key="11">
    <source>
        <dbReference type="Proteomes" id="UP001164286"/>
    </source>
</evidence>
<dbReference type="GeneID" id="77725106"/>
<evidence type="ECO:0000256" key="6">
    <source>
        <dbReference type="ARBA" id="ARBA00023136"/>
    </source>
</evidence>
<comment type="caution">
    <text evidence="10">The sequence shown here is derived from an EMBL/GenBank/DDBJ whole genome shotgun (WGS) entry which is preliminary data.</text>
</comment>
<dbReference type="GO" id="GO:0005783">
    <property type="term" value="C:endoplasmic reticulum"/>
    <property type="evidence" value="ECO:0007669"/>
    <property type="project" value="TreeGrafter"/>
</dbReference>
<dbReference type="GO" id="GO:0016020">
    <property type="term" value="C:membrane"/>
    <property type="evidence" value="ECO:0007669"/>
    <property type="project" value="UniProtKB-SubCell"/>
</dbReference>